<proteinExistence type="predicted"/>
<dbReference type="PANTHER" id="PTHR43031:SF1">
    <property type="entry name" value="PYRIDINE NUCLEOTIDE-DISULPHIDE OXIDOREDUCTASE"/>
    <property type="match status" value="1"/>
</dbReference>
<evidence type="ECO:0000313" key="2">
    <source>
        <dbReference type="EMBL" id="PJJ76288.1"/>
    </source>
</evidence>
<dbReference type="CDD" id="cd00158">
    <property type="entry name" value="RHOD"/>
    <property type="match status" value="1"/>
</dbReference>
<dbReference type="PROSITE" id="PS50206">
    <property type="entry name" value="RHODANESE_3"/>
    <property type="match status" value="1"/>
</dbReference>
<dbReference type="Gene3D" id="3.40.250.10">
    <property type="entry name" value="Rhodanese-like domain"/>
    <property type="match status" value="1"/>
</dbReference>
<feature type="domain" description="Rhodanese" evidence="1">
    <location>
        <begin position="2"/>
        <end position="70"/>
    </location>
</feature>
<reference evidence="2 3" key="1">
    <citation type="submission" date="2017-11" db="EMBL/GenBank/DDBJ databases">
        <title>Genomic Encyclopedia of Archaeal and Bacterial Type Strains, Phase II (KMG-II): From Individual Species to Whole Genera.</title>
        <authorList>
            <person name="Goeker M."/>
        </authorList>
    </citation>
    <scope>NUCLEOTIDE SEQUENCE [LARGE SCALE GENOMIC DNA]</scope>
    <source>
        <strain evidence="2 3">DSM 27268</strain>
    </source>
</reference>
<dbReference type="Proteomes" id="UP000230000">
    <property type="component" value="Unassembled WGS sequence"/>
</dbReference>
<organism evidence="2 3">
    <name type="scientific">Thermoflavifilum aggregans</name>
    <dbReference type="NCBI Taxonomy" id="454188"/>
    <lineage>
        <taxon>Bacteria</taxon>
        <taxon>Pseudomonadati</taxon>
        <taxon>Bacteroidota</taxon>
        <taxon>Chitinophagia</taxon>
        <taxon>Chitinophagales</taxon>
        <taxon>Chitinophagaceae</taxon>
        <taxon>Thermoflavifilum</taxon>
    </lineage>
</organism>
<dbReference type="AlphaFoldDB" id="A0A2M9CWV6"/>
<dbReference type="RefSeq" id="WP_100314796.1">
    <property type="nucleotide sequence ID" value="NZ_PGFG01000001.1"/>
</dbReference>
<evidence type="ECO:0000313" key="3">
    <source>
        <dbReference type="Proteomes" id="UP000230000"/>
    </source>
</evidence>
<dbReference type="SMART" id="SM00450">
    <property type="entry name" value="RHOD"/>
    <property type="match status" value="1"/>
</dbReference>
<dbReference type="Pfam" id="PF00581">
    <property type="entry name" value="Rhodanese"/>
    <property type="match status" value="1"/>
</dbReference>
<name>A0A2M9CWV6_9BACT</name>
<dbReference type="OrthoDB" id="9808735at2"/>
<dbReference type="EMBL" id="PGFG01000001">
    <property type="protein sequence ID" value="PJJ76288.1"/>
    <property type="molecule type" value="Genomic_DNA"/>
</dbReference>
<comment type="caution">
    <text evidence="2">The sequence shown here is derived from an EMBL/GenBank/DDBJ whole genome shotgun (WGS) entry which is preliminary data.</text>
</comment>
<accession>A0A2M9CWV6</accession>
<dbReference type="InterPro" id="IPR001763">
    <property type="entry name" value="Rhodanese-like_dom"/>
</dbReference>
<protein>
    <submittedName>
        <fullName evidence="2">Rhodanese-like domain-containing protein</fullName>
    </submittedName>
</protein>
<evidence type="ECO:0000259" key="1">
    <source>
        <dbReference type="PROSITE" id="PS50206"/>
    </source>
</evidence>
<sequence>METFTIIDVRTPQEFAGGHVEGSINIPLHEIPQRIEEIRSLQSPIIVCCASGNRSARAKLILENFGIPCENGGSWMDLL</sequence>
<dbReference type="SUPFAM" id="SSF52821">
    <property type="entry name" value="Rhodanese/Cell cycle control phosphatase"/>
    <property type="match status" value="1"/>
</dbReference>
<dbReference type="InterPro" id="IPR050229">
    <property type="entry name" value="GlpE_sulfurtransferase"/>
</dbReference>
<gene>
    <name evidence="2" type="ORF">BXY57_1898</name>
</gene>
<dbReference type="InterPro" id="IPR036873">
    <property type="entry name" value="Rhodanese-like_dom_sf"/>
</dbReference>
<dbReference type="PANTHER" id="PTHR43031">
    <property type="entry name" value="FAD-DEPENDENT OXIDOREDUCTASE"/>
    <property type="match status" value="1"/>
</dbReference>
<keyword evidence="3" id="KW-1185">Reference proteome</keyword>